<protein>
    <submittedName>
        <fullName evidence="2">Uncharacterized protein</fullName>
    </submittedName>
</protein>
<proteinExistence type="predicted"/>
<evidence type="ECO:0000313" key="2">
    <source>
        <dbReference type="EMBL" id="KOF77905.1"/>
    </source>
</evidence>
<keyword evidence="1" id="KW-0732">Signal</keyword>
<evidence type="ECO:0000256" key="1">
    <source>
        <dbReference type="SAM" id="SignalP"/>
    </source>
</evidence>
<accession>A0A0L8GMP8</accession>
<reference evidence="2" key="1">
    <citation type="submission" date="2015-07" db="EMBL/GenBank/DDBJ databases">
        <title>MeaNS - Measles Nucleotide Surveillance Program.</title>
        <authorList>
            <person name="Tran T."/>
            <person name="Druce J."/>
        </authorList>
    </citation>
    <scope>NUCLEOTIDE SEQUENCE</scope>
    <source>
        <strain evidence="2">UCB-OBI-ISO-001</strain>
        <tissue evidence="2">Gonad</tissue>
    </source>
</reference>
<dbReference type="EMBL" id="KQ421269">
    <property type="protein sequence ID" value="KOF77905.1"/>
    <property type="molecule type" value="Genomic_DNA"/>
</dbReference>
<name>A0A0L8GMP8_OCTBM</name>
<dbReference type="KEGG" id="obi:106876014"/>
<dbReference type="AlphaFoldDB" id="A0A0L8GMP8"/>
<dbReference type="OMA" id="NSTFESW"/>
<gene>
    <name evidence="2" type="ORF">OCBIM_22031537mg</name>
</gene>
<dbReference type="OrthoDB" id="6161304at2759"/>
<feature type="signal peptide" evidence="1">
    <location>
        <begin position="1"/>
        <end position="27"/>
    </location>
</feature>
<feature type="chain" id="PRO_5005583120" evidence="1">
    <location>
        <begin position="28"/>
        <end position="294"/>
    </location>
</feature>
<sequence>MSLFPFTRPAAMEVLLLTLTTILAVTSDQELKDDFYNSLGPGYSYGYLLTPPTQQFSTVSSVLECASIALNSQSEFFTYHKVSHVCKNYSPKNIMTVVSTNDVNEISFYRYSQWIKTYGISMGAGSKVYNSFKNKKSPSTWKVDKCKGIFCPNFFRHPILDFWNHLPIDEVKLVIYKNQTVVLTMVFDGRNSTFESWFSLANLKSSPWNDLSSTDPDHFSIKGYTGLRRFYISEQSSCLYESGWLALIESEGYCIYEQMGHYPTIHYSDANSIVRWNDGFGLADALAIFIRLRQ</sequence>
<organism evidence="2">
    <name type="scientific">Octopus bimaculoides</name>
    <name type="common">California two-spotted octopus</name>
    <dbReference type="NCBI Taxonomy" id="37653"/>
    <lineage>
        <taxon>Eukaryota</taxon>
        <taxon>Metazoa</taxon>
        <taxon>Spiralia</taxon>
        <taxon>Lophotrochozoa</taxon>
        <taxon>Mollusca</taxon>
        <taxon>Cephalopoda</taxon>
        <taxon>Coleoidea</taxon>
        <taxon>Octopodiformes</taxon>
        <taxon>Octopoda</taxon>
        <taxon>Incirrata</taxon>
        <taxon>Octopodidae</taxon>
        <taxon>Octopus</taxon>
    </lineage>
</organism>